<name>A0A0F9SH64_9ZZZZ</name>
<reference evidence="2" key="1">
    <citation type="journal article" date="2015" name="Nature">
        <title>Complex archaea that bridge the gap between prokaryotes and eukaryotes.</title>
        <authorList>
            <person name="Spang A."/>
            <person name="Saw J.H."/>
            <person name="Jorgensen S.L."/>
            <person name="Zaremba-Niedzwiedzka K."/>
            <person name="Martijn J."/>
            <person name="Lind A.E."/>
            <person name="van Eijk R."/>
            <person name="Schleper C."/>
            <person name="Guy L."/>
            <person name="Ettema T.J."/>
        </authorList>
    </citation>
    <scope>NUCLEOTIDE SEQUENCE</scope>
</reference>
<keyword evidence="1" id="KW-0472">Membrane</keyword>
<dbReference type="EMBL" id="LAZR01000502">
    <property type="protein sequence ID" value="KKN66384.1"/>
    <property type="molecule type" value="Genomic_DNA"/>
</dbReference>
<comment type="caution">
    <text evidence="2">The sequence shown here is derived from an EMBL/GenBank/DDBJ whole genome shotgun (WGS) entry which is preliminary data.</text>
</comment>
<accession>A0A0F9SH64</accession>
<dbReference type="AlphaFoldDB" id="A0A0F9SH64"/>
<proteinExistence type="predicted"/>
<protein>
    <submittedName>
        <fullName evidence="2">Uncharacterized protein</fullName>
    </submittedName>
</protein>
<evidence type="ECO:0000256" key="1">
    <source>
        <dbReference type="SAM" id="Phobius"/>
    </source>
</evidence>
<sequence>MNGDEEHEKVKGLTGGPPQVKQEAYQYKLVTGDAKTPFEQEITDLLNKAWKPMSDVKVFFSPRGEIMLAKEMIFMPVSALTGAIAIPVGAVPRR</sequence>
<keyword evidence="1" id="KW-1133">Transmembrane helix</keyword>
<keyword evidence="1" id="KW-0812">Transmembrane</keyword>
<organism evidence="2">
    <name type="scientific">marine sediment metagenome</name>
    <dbReference type="NCBI Taxonomy" id="412755"/>
    <lineage>
        <taxon>unclassified sequences</taxon>
        <taxon>metagenomes</taxon>
        <taxon>ecological metagenomes</taxon>
    </lineage>
</organism>
<feature type="transmembrane region" description="Helical" evidence="1">
    <location>
        <begin position="72"/>
        <end position="91"/>
    </location>
</feature>
<evidence type="ECO:0000313" key="2">
    <source>
        <dbReference type="EMBL" id="KKN66384.1"/>
    </source>
</evidence>
<gene>
    <name evidence="2" type="ORF">LCGC14_0472050</name>
</gene>